<feature type="domain" description="Metallo-beta-lactamase" evidence="2">
    <location>
        <begin position="14"/>
        <end position="226"/>
    </location>
</feature>
<dbReference type="Pfam" id="PF00753">
    <property type="entry name" value="Lactamase_B"/>
    <property type="match status" value="1"/>
</dbReference>
<dbReference type="KEGG" id="cma:Cmaq_1989"/>
<evidence type="ECO:0000259" key="2">
    <source>
        <dbReference type="SMART" id="SM00849"/>
    </source>
</evidence>
<dbReference type="SUPFAM" id="SSF56281">
    <property type="entry name" value="Metallo-hydrolase/oxidoreductase"/>
    <property type="match status" value="1"/>
</dbReference>
<dbReference type="InterPro" id="IPR050698">
    <property type="entry name" value="MBL"/>
</dbReference>
<sequence>MVTVEVLGGGGEVGRMAILVKGSRNSVLLDYGVNFDDEGKPVFPLHVRPRDLSAVVLSHAHLDHCGALPGLYISASPPLYATPLTAELAEIMFKDTVKLSGYYLPYEEEEVRNTLRRVNPVNFNDTVNLNGDSLTFLNAGHVPGSMMTLLNIDGFRILFTGDFNLSQSNLLNGADVYSIPRDIDLVVMEATYAGGTHPPREKLEEEFINAVKTTLDEGGSVLIPSFTIGRTQELLLTLIKHNITDVPIYIDGLARIANRIISKYPQFLRDPNLYAKAITYSSEVMGNYYRKNALRDQAVIITPAGMLKGGAAVYYLKRLGGDRRNAVILPSYQAPDSPGYELLTKGVVKVDNEEIRVNAKVYWFDFSAHSGLEELINFISYFKDETNILIVHSSPRNALRLSEHLDERNIHVTLTTGEAIEI</sequence>
<dbReference type="GO" id="GO:0004521">
    <property type="term" value="F:RNA endonuclease activity"/>
    <property type="evidence" value="ECO:0007669"/>
    <property type="project" value="TreeGrafter"/>
</dbReference>
<dbReference type="InterPro" id="IPR022712">
    <property type="entry name" value="Beta_Casp"/>
</dbReference>
<dbReference type="CDD" id="cd16295">
    <property type="entry name" value="TTHA0252-CPSF-like_MBL-fold"/>
    <property type="match status" value="1"/>
</dbReference>
<dbReference type="InterPro" id="IPR001279">
    <property type="entry name" value="Metallo-B-lactamas"/>
</dbReference>
<evidence type="ECO:0000259" key="3">
    <source>
        <dbReference type="SMART" id="SM01027"/>
    </source>
</evidence>
<organism evidence="4 5">
    <name type="scientific">Caldivirga maquilingensis (strain ATCC 700844 / DSM 13496 / JCM 10307 / IC-167)</name>
    <dbReference type="NCBI Taxonomy" id="397948"/>
    <lineage>
        <taxon>Archaea</taxon>
        <taxon>Thermoproteota</taxon>
        <taxon>Thermoprotei</taxon>
        <taxon>Thermoproteales</taxon>
        <taxon>Thermoproteaceae</taxon>
        <taxon>Caldivirga</taxon>
    </lineage>
</organism>
<keyword evidence="5" id="KW-1185">Reference proteome</keyword>
<dbReference type="Pfam" id="PF07521">
    <property type="entry name" value="RMMBL"/>
    <property type="match status" value="1"/>
</dbReference>
<dbReference type="PANTHER" id="PTHR11203">
    <property type="entry name" value="CLEAVAGE AND POLYADENYLATION SPECIFICITY FACTOR FAMILY MEMBER"/>
    <property type="match status" value="1"/>
</dbReference>
<feature type="domain" description="Beta-Casp" evidence="3">
    <location>
        <begin position="231"/>
        <end position="342"/>
    </location>
</feature>
<dbReference type="PANTHER" id="PTHR11203:SF52">
    <property type="entry name" value="MRNA 3-END PROCESSING FACTOR"/>
    <property type="match status" value="1"/>
</dbReference>
<dbReference type="InterPro" id="IPR036866">
    <property type="entry name" value="RibonucZ/Hydroxyglut_hydro"/>
</dbReference>
<dbReference type="Proteomes" id="UP000001137">
    <property type="component" value="Chromosome"/>
</dbReference>
<dbReference type="Gene3D" id="3.60.15.10">
    <property type="entry name" value="Ribonuclease Z/Hydroxyacylglutathione hydrolase-like"/>
    <property type="match status" value="1"/>
</dbReference>
<keyword evidence="1" id="KW-0378">Hydrolase</keyword>
<dbReference type="RefSeq" id="WP_012187024.1">
    <property type="nucleotide sequence ID" value="NC_009954.1"/>
</dbReference>
<dbReference type="SMART" id="SM00849">
    <property type="entry name" value="Lactamase_B"/>
    <property type="match status" value="1"/>
</dbReference>
<evidence type="ECO:0000313" key="5">
    <source>
        <dbReference type="Proteomes" id="UP000001137"/>
    </source>
</evidence>
<reference evidence="4 5" key="1">
    <citation type="submission" date="2007-10" db="EMBL/GenBank/DDBJ databases">
        <title>Complete sequence of Caldivirga maquilingensis IC-167.</title>
        <authorList>
            <consortium name="US DOE Joint Genome Institute"/>
            <person name="Copeland A."/>
            <person name="Lucas S."/>
            <person name="Lapidus A."/>
            <person name="Barry K."/>
            <person name="Glavina del Rio T."/>
            <person name="Dalin E."/>
            <person name="Tice H."/>
            <person name="Pitluck S."/>
            <person name="Saunders E."/>
            <person name="Brettin T."/>
            <person name="Bruce D."/>
            <person name="Detter J.C."/>
            <person name="Han C."/>
            <person name="Schmutz J."/>
            <person name="Larimer F."/>
            <person name="Land M."/>
            <person name="Hauser L."/>
            <person name="Kyrpides N."/>
            <person name="Ivanova N."/>
            <person name="Biddle J.F."/>
            <person name="Zhang Z."/>
            <person name="Fitz-Gibbon S.T."/>
            <person name="Lowe T.M."/>
            <person name="Saltikov C."/>
            <person name="House C.H."/>
            <person name="Richardson P."/>
        </authorList>
    </citation>
    <scope>NUCLEOTIDE SEQUENCE [LARGE SCALE GENOMIC DNA]</scope>
    <source>
        <strain evidence="5">ATCC 700844 / DSM 13496 / JCM 10307 / IC-167</strain>
    </source>
</reference>
<dbReference type="HOGENOM" id="CLU_009673_5_1_2"/>
<dbReference type="eggNOG" id="arCOG00541">
    <property type="taxonomic scope" value="Archaea"/>
</dbReference>
<name>A8MC21_CALMQ</name>
<dbReference type="SMART" id="SM01027">
    <property type="entry name" value="Beta-Casp"/>
    <property type="match status" value="1"/>
</dbReference>
<dbReference type="EMBL" id="CP000852">
    <property type="protein sequence ID" value="ABW02805.1"/>
    <property type="molecule type" value="Genomic_DNA"/>
</dbReference>
<evidence type="ECO:0000256" key="1">
    <source>
        <dbReference type="ARBA" id="ARBA00022801"/>
    </source>
</evidence>
<dbReference type="GeneID" id="5708553"/>
<protein>
    <submittedName>
        <fullName evidence="4">Beta-lactamase domain protein</fullName>
    </submittedName>
</protein>
<gene>
    <name evidence="4" type="ordered locus">Cmaq_1989</name>
</gene>
<dbReference type="STRING" id="397948.Cmaq_1989"/>
<proteinExistence type="predicted"/>
<dbReference type="Pfam" id="PF10996">
    <property type="entry name" value="Beta-Casp"/>
    <property type="match status" value="1"/>
</dbReference>
<dbReference type="InterPro" id="IPR011108">
    <property type="entry name" value="RMMBL"/>
</dbReference>
<dbReference type="OrthoDB" id="40950at2157"/>
<dbReference type="GO" id="GO:0016787">
    <property type="term" value="F:hydrolase activity"/>
    <property type="evidence" value="ECO:0007669"/>
    <property type="project" value="UniProtKB-KW"/>
</dbReference>
<dbReference type="AlphaFoldDB" id="A8MC21"/>
<evidence type="ECO:0000313" key="4">
    <source>
        <dbReference type="EMBL" id="ABW02805.1"/>
    </source>
</evidence>
<dbReference type="Gene3D" id="3.40.50.10890">
    <property type="match status" value="1"/>
</dbReference>
<accession>A8MC21</accession>